<evidence type="ECO:0008006" key="3">
    <source>
        <dbReference type="Google" id="ProtNLM"/>
    </source>
</evidence>
<dbReference type="InterPro" id="IPR010870">
    <property type="entry name" value="Porin_O/P"/>
</dbReference>
<evidence type="ECO:0000313" key="1">
    <source>
        <dbReference type="EMBL" id="OGL40119.1"/>
    </source>
</evidence>
<dbReference type="Pfam" id="PF07396">
    <property type="entry name" value="Porin_O_P"/>
    <property type="match status" value="1"/>
</dbReference>
<dbReference type="AlphaFoldDB" id="A0A1F7RF05"/>
<proteinExistence type="predicted"/>
<evidence type="ECO:0000313" key="2">
    <source>
        <dbReference type="Proteomes" id="UP000178526"/>
    </source>
</evidence>
<sequence length="423" mass="49085">MKKFIFLFCIIVLMIYLVPIAKAGESEAEESTSIRILREKGIITDEEYEQAKKEIEAKQTFLDKIDVGYAKGKGFYLKTKDDKFSLTLGARLQVRYTFNNVDEGRDEERDDSQTFTIKRARLFLTGHAYEPWLKYKIQFDAAKDDVEMKDWYIDVAKYKYASLRLGQYKVPFGRQEITSSGEQQFVDRSEVSDEFTPSRDIGLSLFGTTQNDLFEYAIGIFNGQGQNAENKDNEMMYAARITFNPFGTYNQGEWGIGTKEAALDRPASPKLSLGANWYFTGDDIDINDDDKKEDVDINGLGADIDFQWRDFSFRSEYFWRNLEVSRKSLADDKSFGFYTQAGYFIIPQKLEAVARYGYLDPHFNISDQTDIKDLKKEHTLGLNYYFEKHNLKVQADYSYLTAQDIGGNDKQDNRFRVQFQIKF</sequence>
<protein>
    <recommendedName>
        <fullName evidence="3">Porin</fullName>
    </recommendedName>
</protein>
<dbReference type="SUPFAM" id="SSF56935">
    <property type="entry name" value="Porins"/>
    <property type="match status" value="1"/>
</dbReference>
<organism evidence="1 2">
    <name type="scientific">Candidatus Schekmanbacteria bacterium GWA2_38_11</name>
    <dbReference type="NCBI Taxonomy" id="1817876"/>
    <lineage>
        <taxon>Bacteria</taxon>
        <taxon>Candidatus Schekmaniibacteriota</taxon>
    </lineage>
</organism>
<accession>A0A1F7RF05</accession>
<name>A0A1F7RF05_9BACT</name>
<gene>
    <name evidence="1" type="ORF">A2042_02700</name>
</gene>
<dbReference type="InterPro" id="IPR023614">
    <property type="entry name" value="Porin_dom_sf"/>
</dbReference>
<dbReference type="Proteomes" id="UP000178526">
    <property type="component" value="Unassembled WGS sequence"/>
</dbReference>
<reference evidence="1 2" key="1">
    <citation type="journal article" date="2016" name="Nat. Commun.">
        <title>Thousands of microbial genomes shed light on interconnected biogeochemical processes in an aquifer system.</title>
        <authorList>
            <person name="Anantharaman K."/>
            <person name="Brown C.T."/>
            <person name="Hug L.A."/>
            <person name="Sharon I."/>
            <person name="Castelle C.J."/>
            <person name="Probst A.J."/>
            <person name="Thomas B.C."/>
            <person name="Singh A."/>
            <person name="Wilkins M.J."/>
            <person name="Karaoz U."/>
            <person name="Brodie E.L."/>
            <person name="Williams K.H."/>
            <person name="Hubbard S.S."/>
            <person name="Banfield J.F."/>
        </authorList>
    </citation>
    <scope>NUCLEOTIDE SEQUENCE [LARGE SCALE GENOMIC DNA]</scope>
</reference>
<dbReference type="EMBL" id="MGDB01000107">
    <property type="protein sequence ID" value="OGL40119.1"/>
    <property type="molecule type" value="Genomic_DNA"/>
</dbReference>
<comment type="caution">
    <text evidence="1">The sequence shown here is derived from an EMBL/GenBank/DDBJ whole genome shotgun (WGS) entry which is preliminary data.</text>
</comment>
<dbReference type="Gene3D" id="2.40.160.10">
    <property type="entry name" value="Porin"/>
    <property type="match status" value="1"/>
</dbReference>